<evidence type="ECO:0000259" key="4">
    <source>
        <dbReference type="SMART" id="SM00822"/>
    </source>
</evidence>
<dbReference type="Pfam" id="PF00106">
    <property type="entry name" value="adh_short"/>
    <property type="match status" value="1"/>
</dbReference>
<keyword evidence="2" id="KW-0560">Oxidoreductase</keyword>
<sequence>MAQPKVYLITGCSSGVGYHLCKAALAAGHKVIATARNLNKSPAVVSELESLGAHWCRMDVTSADLRAQIEMAIAVYRRVDVLINNAGIAIGGPVEHTELSLARAVFETNFFGVMRIVQDIIPIMRSQGSGTIVNISSGSTLRSLPTIGIYAASKCAIEGFTESLKAEVAAFGIRVLLAHPGDMRTGFIQNSTMTTLNEAYKGTMAETVLNVLTGMAGKGPIDPVRAGQLIVNAIDGTGLMARYLENDYMRLPLGSEILRGYQQRVDSLTESLNDFSTVAKSVEFE</sequence>
<protein>
    <recommendedName>
        <fullName evidence="4">Ketoreductase domain-containing protein</fullName>
    </recommendedName>
</protein>
<comment type="similarity">
    <text evidence="1 3">Belongs to the short-chain dehydrogenases/reductases (SDR) family.</text>
</comment>
<dbReference type="InParanoid" id="A0A084QZ96"/>
<dbReference type="PANTHER" id="PTHR43976">
    <property type="entry name" value="SHORT CHAIN DEHYDROGENASE"/>
    <property type="match status" value="1"/>
</dbReference>
<dbReference type="SUPFAM" id="SSF51735">
    <property type="entry name" value="NAD(P)-binding Rossmann-fold domains"/>
    <property type="match status" value="1"/>
</dbReference>
<dbReference type="InterPro" id="IPR002347">
    <property type="entry name" value="SDR_fam"/>
</dbReference>
<organism evidence="5 6">
    <name type="scientific">Stachybotrys chlorohalonatus (strain IBT 40285)</name>
    <dbReference type="NCBI Taxonomy" id="1283841"/>
    <lineage>
        <taxon>Eukaryota</taxon>
        <taxon>Fungi</taxon>
        <taxon>Dikarya</taxon>
        <taxon>Ascomycota</taxon>
        <taxon>Pezizomycotina</taxon>
        <taxon>Sordariomycetes</taxon>
        <taxon>Hypocreomycetidae</taxon>
        <taxon>Hypocreales</taxon>
        <taxon>Stachybotryaceae</taxon>
        <taxon>Stachybotrys</taxon>
    </lineage>
</organism>
<dbReference type="OrthoDB" id="1274115at2759"/>
<dbReference type="STRING" id="1283841.A0A084QZ96"/>
<dbReference type="PRINTS" id="PR00080">
    <property type="entry name" value="SDRFAMILY"/>
</dbReference>
<evidence type="ECO:0000256" key="1">
    <source>
        <dbReference type="ARBA" id="ARBA00006484"/>
    </source>
</evidence>
<accession>A0A084QZ96</accession>
<evidence type="ECO:0000256" key="2">
    <source>
        <dbReference type="ARBA" id="ARBA00023002"/>
    </source>
</evidence>
<evidence type="ECO:0000256" key="3">
    <source>
        <dbReference type="RuleBase" id="RU000363"/>
    </source>
</evidence>
<evidence type="ECO:0000313" key="6">
    <source>
        <dbReference type="Proteomes" id="UP000028524"/>
    </source>
</evidence>
<dbReference type="CDD" id="cd05374">
    <property type="entry name" value="17beta-HSD-like_SDR_c"/>
    <property type="match status" value="1"/>
</dbReference>
<dbReference type="InterPro" id="IPR051911">
    <property type="entry name" value="SDR_oxidoreductase"/>
</dbReference>
<dbReference type="EMBL" id="KL659579">
    <property type="protein sequence ID" value="KFA69281.1"/>
    <property type="molecule type" value="Genomic_DNA"/>
</dbReference>
<name>A0A084QZ96_STAC4</name>
<keyword evidence="6" id="KW-1185">Reference proteome</keyword>
<dbReference type="Gene3D" id="3.40.50.720">
    <property type="entry name" value="NAD(P)-binding Rossmann-like Domain"/>
    <property type="match status" value="1"/>
</dbReference>
<dbReference type="PRINTS" id="PR00081">
    <property type="entry name" value="GDHRDH"/>
</dbReference>
<dbReference type="InterPro" id="IPR036291">
    <property type="entry name" value="NAD(P)-bd_dom_sf"/>
</dbReference>
<feature type="domain" description="Ketoreductase" evidence="4">
    <location>
        <begin position="5"/>
        <end position="183"/>
    </location>
</feature>
<reference evidence="5 6" key="1">
    <citation type="journal article" date="2014" name="BMC Genomics">
        <title>Comparative genome sequencing reveals chemotype-specific gene clusters in the toxigenic black mold Stachybotrys.</title>
        <authorList>
            <person name="Semeiks J."/>
            <person name="Borek D."/>
            <person name="Otwinowski Z."/>
            <person name="Grishin N.V."/>
        </authorList>
    </citation>
    <scope>NUCLEOTIDE SEQUENCE [LARGE SCALE GENOMIC DNA]</scope>
    <source>
        <strain evidence="5 6">IBT 40285</strain>
    </source>
</reference>
<dbReference type="SMART" id="SM00822">
    <property type="entry name" value="PKS_KR"/>
    <property type="match status" value="1"/>
</dbReference>
<dbReference type="PANTHER" id="PTHR43976:SF16">
    <property type="entry name" value="SHORT-CHAIN DEHYDROGENASE_REDUCTASE FAMILY PROTEIN"/>
    <property type="match status" value="1"/>
</dbReference>
<evidence type="ECO:0000313" key="5">
    <source>
        <dbReference type="EMBL" id="KFA69281.1"/>
    </source>
</evidence>
<proteinExistence type="inferred from homology"/>
<dbReference type="HOGENOM" id="CLU_010194_2_9_1"/>
<dbReference type="GO" id="GO:0016491">
    <property type="term" value="F:oxidoreductase activity"/>
    <property type="evidence" value="ECO:0007669"/>
    <property type="project" value="UniProtKB-KW"/>
</dbReference>
<dbReference type="Proteomes" id="UP000028524">
    <property type="component" value="Unassembled WGS sequence"/>
</dbReference>
<dbReference type="AlphaFoldDB" id="A0A084QZ96"/>
<dbReference type="InterPro" id="IPR057326">
    <property type="entry name" value="KR_dom"/>
</dbReference>
<gene>
    <name evidence="5" type="ORF">S40285_09537</name>
</gene>
<dbReference type="OMA" id="WIALDIS"/>